<dbReference type="Pfam" id="PF25976">
    <property type="entry name" value="LpqB_N"/>
    <property type="match status" value="1"/>
</dbReference>
<comment type="caution">
    <text evidence="2">The sequence shown here is derived from an EMBL/GenBank/DDBJ whole genome shotgun (WGS) entry which is preliminary data.</text>
</comment>
<dbReference type="RefSeq" id="WP_127048704.1">
    <property type="nucleotide sequence ID" value="NZ_RZGZ01000002.1"/>
</dbReference>
<dbReference type="OrthoDB" id="3226781at2"/>
<dbReference type="InterPro" id="IPR059026">
    <property type="entry name" value="LpqB_N"/>
</dbReference>
<dbReference type="Pfam" id="PF10647">
    <property type="entry name" value="Gmad1"/>
    <property type="match status" value="1"/>
</dbReference>
<dbReference type="EMBL" id="RZGZ01000002">
    <property type="protein sequence ID" value="RUR01307.1"/>
    <property type="molecule type" value="Genomic_DNA"/>
</dbReference>
<sequence>MKRLLAAVLAALVLVVCTGCVGIPRSGDVQAGNPIVTDDDIDVTFIPSGPQQGSTPEQVLRGFIAAASGPQNDYAIAREYLAPGASESWQPDKSVLVDSIADRRFQSNGDEQLRLSVYPSAQVDETGLYQSNPSDNPVPLDYGFEQVDGEWRISSAPDGIVLGSDTFATVFGAHALMFFDPTWTYLVPDIRWFPTRASTATTVVSALLAGPSAWLSSGVRSAFPDGTALSTQSVVVDGDVVRMDFSGGFVGENALGQSRMKAQLAASLSGIGTLGADSISSAGAVVAIDTLTVPSPRVDARALVLSDEGFGYLASDGIERLDGLSESIEELAPSAVSLGLGGAFAAALTDDGTFVVARDGSGGLRVDARPGLVAPSVDPFGYTWSVPADDPGAVLAFRRDGSSSVVTTPWPEASSITSLQVSRDGTRIAALITSGSSTRLVVAAIVREEPAGAPTGIGDLFELDETMNSPRAVTWVDDRSVADLTETRDGTSEIDVHTIGSTVTPAPSLDGATTIVGANTAQQIRALLASGEIRVRSGSGWQTRATGIRVLATQLASLG</sequence>
<dbReference type="Pfam" id="PF10646">
    <property type="entry name" value="Germane"/>
    <property type="match status" value="1"/>
</dbReference>
<keyword evidence="3" id="KW-1185">Reference proteome</keyword>
<protein>
    <recommendedName>
        <fullName evidence="1">GerMN domain-containing protein</fullName>
    </recommendedName>
</protein>
<evidence type="ECO:0000313" key="2">
    <source>
        <dbReference type="EMBL" id="RUR01307.1"/>
    </source>
</evidence>
<accession>A0A3S0VGJ0</accession>
<organism evidence="2 3">
    <name type="scientific">Labedella endophytica</name>
    <dbReference type="NCBI Taxonomy" id="1523160"/>
    <lineage>
        <taxon>Bacteria</taxon>
        <taxon>Bacillati</taxon>
        <taxon>Actinomycetota</taxon>
        <taxon>Actinomycetes</taxon>
        <taxon>Micrococcales</taxon>
        <taxon>Microbacteriaceae</taxon>
        <taxon>Labedella</taxon>
    </lineage>
</organism>
<dbReference type="SMART" id="SM00909">
    <property type="entry name" value="Germane"/>
    <property type="match status" value="1"/>
</dbReference>
<reference evidence="2 3" key="1">
    <citation type="submission" date="2018-12" db="EMBL/GenBank/DDBJ databases">
        <authorList>
            <person name="Li F."/>
        </authorList>
    </citation>
    <scope>NUCLEOTIDE SEQUENCE [LARGE SCALE GENOMIC DNA]</scope>
    <source>
        <strain evidence="2 3">EGI 6500705</strain>
    </source>
</reference>
<feature type="domain" description="GerMN" evidence="1">
    <location>
        <begin position="200"/>
        <end position="290"/>
    </location>
</feature>
<dbReference type="Proteomes" id="UP000274909">
    <property type="component" value="Unassembled WGS sequence"/>
</dbReference>
<dbReference type="InterPro" id="IPR019606">
    <property type="entry name" value="GerMN"/>
</dbReference>
<evidence type="ECO:0000259" key="1">
    <source>
        <dbReference type="SMART" id="SM00909"/>
    </source>
</evidence>
<gene>
    <name evidence="2" type="ORF">ELQ94_07300</name>
</gene>
<dbReference type="AlphaFoldDB" id="A0A3S0VGJ0"/>
<proteinExistence type="predicted"/>
<name>A0A3S0VGJ0_9MICO</name>
<evidence type="ECO:0000313" key="3">
    <source>
        <dbReference type="Proteomes" id="UP000274909"/>
    </source>
</evidence>
<dbReference type="InterPro" id="IPR018910">
    <property type="entry name" value="LpqB_C"/>
</dbReference>
<dbReference type="SUPFAM" id="SSF82171">
    <property type="entry name" value="DPP6 N-terminal domain-like"/>
    <property type="match status" value="1"/>
</dbReference>